<dbReference type="GeneID" id="112047222"/>
<dbReference type="Proteomes" id="UP001652582">
    <property type="component" value="Chromosome 21"/>
</dbReference>
<dbReference type="Gene3D" id="3.40.470.10">
    <property type="entry name" value="Uracil-DNA glycosylase-like domain"/>
    <property type="match status" value="1"/>
</dbReference>
<accession>A0A6J1MWM5</accession>
<dbReference type="SUPFAM" id="SSF52141">
    <property type="entry name" value="Uracil-DNA glycosylase-like"/>
    <property type="match status" value="1"/>
</dbReference>
<dbReference type="PANTHER" id="PTHR13235">
    <property type="entry name" value="SINGLE-STRAND SELECTIVE MONOFUNCTIONAL URACIL DNA GLYCOSYLASE"/>
    <property type="match status" value="1"/>
</dbReference>
<keyword evidence="4" id="KW-0378">Hydrolase</keyword>
<evidence type="ECO:0000256" key="7">
    <source>
        <dbReference type="ARBA" id="ARBA00023242"/>
    </source>
</evidence>
<dbReference type="AlphaFoldDB" id="A0A6J1MWM5"/>
<evidence type="ECO:0000313" key="10">
    <source>
        <dbReference type="RefSeq" id="XP_023940020.2"/>
    </source>
</evidence>
<evidence type="ECO:0000256" key="2">
    <source>
        <dbReference type="ARBA" id="ARBA00007889"/>
    </source>
</evidence>
<feature type="domain" description="Uracil-DNA glycosylase-like" evidence="8">
    <location>
        <begin position="63"/>
        <end position="252"/>
    </location>
</feature>
<keyword evidence="3" id="KW-0227">DNA damage</keyword>
<keyword evidence="5" id="KW-0238">DNA-binding</keyword>
<name>A0A6J1MWM5_BICAN</name>
<evidence type="ECO:0000256" key="3">
    <source>
        <dbReference type="ARBA" id="ARBA00022763"/>
    </source>
</evidence>
<evidence type="ECO:0000313" key="9">
    <source>
        <dbReference type="Proteomes" id="UP001652582"/>
    </source>
</evidence>
<dbReference type="GO" id="GO:0017065">
    <property type="term" value="F:single-strand selective uracil DNA N-glycosylase activity"/>
    <property type="evidence" value="ECO:0007669"/>
    <property type="project" value="InterPro"/>
</dbReference>
<protein>
    <submittedName>
        <fullName evidence="10">Single-strand selective monofunctional uracil DNA glycosylase</fullName>
    </submittedName>
</protein>
<evidence type="ECO:0000256" key="5">
    <source>
        <dbReference type="ARBA" id="ARBA00023125"/>
    </source>
</evidence>
<keyword evidence="9" id="KW-1185">Reference proteome</keyword>
<organism evidence="9 10">
    <name type="scientific">Bicyclus anynana</name>
    <name type="common">Squinting bush brown butterfly</name>
    <dbReference type="NCBI Taxonomy" id="110368"/>
    <lineage>
        <taxon>Eukaryota</taxon>
        <taxon>Metazoa</taxon>
        <taxon>Ecdysozoa</taxon>
        <taxon>Arthropoda</taxon>
        <taxon>Hexapoda</taxon>
        <taxon>Insecta</taxon>
        <taxon>Pterygota</taxon>
        <taxon>Neoptera</taxon>
        <taxon>Endopterygota</taxon>
        <taxon>Lepidoptera</taxon>
        <taxon>Glossata</taxon>
        <taxon>Ditrysia</taxon>
        <taxon>Papilionoidea</taxon>
        <taxon>Nymphalidae</taxon>
        <taxon>Satyrinae</taxon>
        <taxon>Satyrini</taxon>
        <taxon>Mycalesina</taxon>
        <taxon>Bicyclus</taxon>
    </lineage>
</organism>
<dbReference type="RefSeq" id="XP_023940020.2">
    <property type="nucleotide sequence ID" value="XM_024084252.2"/>
</dbReference>
<gene>
    <name evidence="10" type="primary">LOC112047222</name>
</gene>
<keyword evidence="6" id="KW-0234">DNA repair</keyword>
<dbReference type="KEGG" id="bany:112047222"/>
<dbReference type="GO" id="GO:0006284">
    <property type="term" value="P:base-excision repair"/>
    <property type="evidence" value="ECO:0007669"/>
    <property type="project" value="InterPro"/>
</dbReference>
<evidence type="ECO:0000256" key="6">
    <source>
        <dbReference type="ARBA" id="ARBA00023204"/>
    </source>
</evidence>
<dbReference type="InterPro" id="IPR039134">
    <property type="entry name" value="SMUG1"/>
</dbReference>
<comment type="subcellular location">
    <subcellularLocation>
        <location evidence="1">Nucleus</location>
    </subcellularLocation>
</comment>
<dbReference type="PANTHER" id="PTHR13235:SF2">
    <property type="entry name" value="SINGLE-STRAND SELECTIVE MONOFUNCTIONAL URACIL DNA GLYCOSYLASE"/>
    <property type="match status" value="1"/>
</dbReference>
<evidence type="ECO:0000259" key="8">
    <source>
        <dbReference type="Pfam" id="PF03167"/>
    </source>
</evidence>
<dbReference type="InterPro" id="IPR005122">
    <property type="entry name" value="Uracil-DNA_glycosylase-like"/>
</dbReference>
<dbReference type="GO" id="GO:0003677">
    <property type="term" value="F:DNA binding"/>
    <property type="evidence" value="ECO:0007669"/>
    <property type="project" value="UniProtKB-KW"/>
</dbReference>
<reference evidence="10" key="1">
    <citation type="submission" date="2025-08" db="UniProtKB">
        <authorList>
            <consortium name="RefSeq"/>
        </authorList>
    </citation>
    <scope>IDENTIFICATION</scope>
</reference>
<dbReference type="GO" id="GO:0000703">
    <property type="term" value="F:oxidized pyrimidine nucleobase lesion DNA N-glycosylase activity"/>
    <property type="evidence" value="ECO:0007669"/>
    <property type="project" value="TreeGrafter"/>
</dbReference>
<proteinExistence type="inferred from homology"/>
<dbReference type="CDD" id="cd19374">
    <property type="entry name" value="UDG-F3_SMUG1-like"/>
    <property type="match status" value="1"/>
</dbReference>
<comment type="similarity">
    <text evidence="2">Belongs to the uracil-DNA glycosylase (UDG) superfamily. SMUG1 family.</text>
</comment>
<dbReference type="OrthoDB" id="408702at2759"/>
<evidence type="ECO:0000256" key="4">
    <source>
        <dbReference type="ARBA" id="ARBA00022801"/>
    </source>
</evidence>
<sequence>MEFEVVSSFFSSENQSDDLSDEFLELVDELNEALTLFQLPTAVKCVYNPTIYARHTFEMYARKYCNTKKKIMFFGMNPGPWGMSQTGVPFGEISSVRDWLGIEGPVGKPPHEIKERPVDGFNCKRTEVSGKRFWGLIKSVCQTPDKFFATSFVYNYINQQWMKSNGCNLTPGDFKVSEMEPLYNICDPIFVKLLKLYEVEIVVAIGKFCETRAQKAIKKYLPSSSIKILYLSHPSPRSVNNNNWEEKALAELNKHDLLKYYT</sequence>
<evidence type="ECO:0000256" key="1">
    <source>
        <dbReference type="ARBA" id="ARBA00004123"/>
    </source>
</evidence>
<keyword evidence="7" id="KW-0539">Nucleus</keyword>
<dbReference type="GO" id="GO:0005634">
    <property type="term" value="C:nucleus"/>
    <property type="evidence" value="ECO:0007669"/>
    <property type="project" value="UniProtKB-SubCell"/>
</dbReference>
<dbReference type="InterPro" id="IPR036895">
    <property type="entry name" value="Uracil-DNA_glycosylase-like_sf"/>
</dbReference>
<dbReference type="Pfam" id="PF03167">
    <property type="entry name" value="UDG"/>
    <property type="match status" value="1"/>
</dbReference>